<dbReference type="GO" id="GO:0031048">
    <property type="term" value="P:regulatory ncRNA-mediated heterochromatin formation"/>
    <property type="evidence" value="ECO:0007669"/>
    <property type="project" value="TreeGrafter"/>
</dbReference>
<reference evidence="2" key="1">
    <citation type="submission" date="2023-06" db="EMBL/GenBank/DDBJ databases">
        <title>Multi-omics analyses reveal the molecular pathogenesis toolkit of Lasiodiplodia hormozganensis, a cross-kingdom pathogen.</title>
        <authorList>
            <person name="Felix C."/>
            <person name="Meneses R."/>
            <person name="Goncalves M.F.M."/>
            <person name="Tilleman L."/>
            <person name="Duarte A.S."/>
            <person name="Jorrin-Novo J.V."/>
            <person name="Van De Peer Y."/>
            <person name="Deforce D."/>
            <person name="Van Nieuwerburgh F."/>
            <person name="Esteves A.C."/>
            <person name="Alves A."/>
        </authorList>
    </citation>
    <scope>NUCLEOTIDE SEQUENCE</scope>
    <source>
        <strain evidence="2">CBS 339.90</strain>
    </source>
</reference>
<comment type="caution">
    <text evidence="2">The sequence shown here is derived from an EMBL/GenBank/DDBJ whole genome shotgun (WGS) entry which is preliminary data.</text>
</comment>
<name>A0AA39Z111_9PEZI</name>
<dbReference type="EMBL" id="JAUJDW010000008">
    <property type="protein sequence ID" value="KAK0661362.1"/>
    <property type="molecule type" value="Genomic_DNA"/>
</dbReference>
<dbReference type="InterPro" id="IPR053858">
    <property type="entry name" value="Arb2_dom"/>
</dbReference>
<protein>
    <recommendedName>
        <fullName evidence="1">Arb2 domain-containing protein</fullName>
    </recommendedName>
</protein>
<dbReference type="InterPro" id="IPR048263">
    <property type="entry name" value="Arb2"/>
</dbReference>
<accession>A0AA39Z111</accession>
<dbReference type="PANTHER" id="PTHR21357:SF4">
    <property type="entry name" value="FAM172 FAMILY PROTEIN HOMOLOG CG10038"/>
    <property type="match status" value="1"/>
</dbReference>
<dbReference type="GO" id="GO:0035197">
    <property type="term" value="F:siRNA binding"/>
    <property type="evidence" value="ECO:0007669"/>
    <property type="project" value="TreeGrafter"/>
</dbReference>
<evidence type="ECO:0000313" key="3">
    <source>
        <dbReference type="Proteomes" id="UP001175001"/>
    </source>
</evidence>
<keyword evidence="3" id="KW-1185">Reference proteome</keyword>
<feature type="domain" description="Arb2" evidence="1">
    <location>
        <begin position="214"/>
        <end position="356"/>
    </location>
</feature>
<evidence type="ECO:0000259" key="1">
    <source>
        <dbReference type="Pfam" id="PF22749"/>
    </source>
</evidence>
<dbReference type="PANTHER" id="PTHR21357">
    <property type="entry name" value="FAM172 FAMILY PROTEIN HOMOLOG CG10038"/>
    <property type="match status" value="1"/>
</dbReference>
<gene>
    <name evidence="2" type="ORF">DIS24_g2587</name>
</gene>
<dbReference type="Pfam" id="PF22749">
    <property type="entry name" value="Arb2"/>
    <property type="match status" value="2"/>
</dbReference>
<dbReference type="GO" id="GO:0005634">
    <property type="term" value="C:nucleus"/>
    <property type="evidence" value="ECO:0007669"/>
    <property type="project" value="TreeGrafter"/>
</dbReference>
<evidence type="ECO:0000313" key="2">
    <source>
        <dbReference type="EMBL" id="KAK0661362.1"/>
    </source>
</evidence>
<proteinExistence type="predicted"/>
<dbReference type="AlphaFoldDB" id="A0AA39Z111"/>
<feature type="domain" description="Arb2" evidence="1">
    <location>
        <begin position="15"/>
        <end position="153"/>
    </location>
</feature>
<organism evidence="2 3">
    <name type="scientific">Lasiodiplodia hormozganensis</name>
    <dbReference type="NCBI Taxonomy" id="869390"/>
    <lineage>
        <taxon>Eukaryota</taxon>
        <taxon>Fungi</taxon>
        <taxon>Dikarya</taxon>
        <taxon>Ascomycota</taxon>
        <taxon>Pezizomycotina</taxon>
        <taxon>Dothideomycetes</taxon>
        <taxon>Dothideomycetes incertae sedis</taxon>
        <taxon>Botryosphaeriales</taxon>
        <taxon>Botryosphaeriaceae</taxon>
        <taxon>Lasiodiplodia</taxon>
    </lineage>
</organism>
<dbReference type="Proteomes" id="UP001175001">
    <property type="component" value="Unassembled WGS sequence"/>
</dbReference>
<sequence>MFKLSEAGMPEDPSYPRDLSQLGYFIDERSEIRTIKPPHYYYNFWLSNNGRVNEAFRESMHACINDEVTRRMTALGMPPFYLPQQTSEKPHGEPNVPIFVTKKEDMSKQKRITVVINEDCQDLGLLAYRIVSKELGLEAGSVVSLAKALVSCDQPTEVPTLPTEGSTENEKHDLKESLISKPGAQNGPELPIASKTPVTSTESVPFKVPENWQAPGLVVLNPGQLVYSYQLDKAVSNQSWDSQPRKSAVHPVPKIHPVHNRIDGHNTVAEHIKSTFETILNNPNWVAPDAKFDMIGIGNGGNALLQVLNEEWPKYEHRVAAIALTDPTPIQEVFTNQKFVNFLRDRARALVPSSEPFSTPLAVPSTTASPLPAHSSDWGFHYYPILSSGERVFGEIILPIACRAVLAWFDAVAAAANYRNPEFRVPEVPEGVQVFDATEEEDKE</sequence>